<keyword evidence="1" id="KW-0677">Repeat</keyword>
<dbReference type="PANTHER" id="PTHR23084:SF263">
    <property type="entry name" value="MORN REPEAT-CONTAINING PROTEIN 1"/>
    <property type="match status" value="1"/>
</dbReference>
<dbReference type="SMART" id="SM00698">
    <property type="entry name" value="MORN"/>
    <property type="match status" value="6"/>
</dbReference>
<evidence type="ECO:0000313" key="2">
    <source>
        <dbReference type="EMBL" id="SUZ72169.1"/>
    </source>
</evidence>
<dbReference type="EMBL" id="UINC01001145">
    <property type="protein sequence ID" value="SUZ72169.1"/>
    <property type="molecule type" value="Genomic_DNA"/>
</dbReference>
<dbReference type="SUPFAM" id="SSF82185">
    <property type="entry name" value="Histone H3 K4-specific methyltransferase SET7/9 N-terminal domain"/>
    <property type="match status" value="3"/>
</dbReference>
<gene>
    <name evidence="2" type="ORF">METZ01_LOCUS25023</name>
</gene>
<reference evidence="2" key="1">
    <citation type="submission" date="2018-05" db="EMBL/GenBank/DDBJ databases">
        <authorList>
            <person name="Lanie J.A."/>
            <person name="Ng W.-L."/>
            <person name="Kazmierczak K.M."/>
            <person name="Andrzejewski T.M."/>
            <person name="Davidsen T.M."/>
            <person name="Wayne K.J."/>
            <person name="Tettelin H."/>
            <person name="Glass J.I."/>
            <person name="Rusch D."/>
            <person name="Podicherti R."/>
            <person name="Tsui H.-C.T."/>
            <person name="Winkler M.E."/>
        </authorList>
    </citation>
    <scope>NUCLEOTIDE SEQUENCE</scope>
</reference>
<organism evidence="2">
    <name type="scientific">marine metagenome</name>
    <dbReference type="NCBI Taxonomy" id="408172"/>
    <lineage>
        <taxon>unclassified sequences</taxon>
        <taxon>metagenomes</taxon>
        <taxon>ecological metagenomes</taxon>
    </lineage>
</organism>
<dbReference type="InterPro" id="IPR003409">
    <property type="entry name" value="MORN"/>
</dbReference>
<accession>A0A381Q1K3</accession>
<evidence type="ECO:0000256" key="1">
    <source>
        <dbReference type="ARBA" id="ARBA00022737"/>
    </source>
</evidence>
<proteinExistence type="predicted"/>
<dbReference type="Pfam" id="PF02493">
    <property type="entry name" value="MORN"/>
    <property type="match status" value="6"/>
</dbReference>
<evidence type="ECO:0008006" key="3">
    <source>
        <dbReference type="Google" id="ProtNLM"/>
    </source>
</evidence>
<dbReference type="Gene3D" id="2.20.110.10">
    <property type="entry name" value="Histone H3 K4-specific methyltransferase SET7/9 N-terminal domain"/>
    <property type="match status" value="3"/>
</dbReference>
<name>A0A381Q1K3_9ZZZZ</name>
<protein>
    <recommendedName>
        <fullName evidence="3">MORN repeat-containing protein</fullName>
    </recommendedName>
</protein>
<sequence length="346" mass="39810">MKQILIITFAFLLFTTPLFAQVQESGVLYLWEISEEKIWKSFGDDETQQKYKGEIKDGKPDGLGIRLFLDGTKYMGQWQAGQKHGQGTLSFADGEKLTGEWREDKEWNIIKYDADGRLKDKYVEGVKLVNNRKAGVLFFRQEQDIWGWYESGDEVKDYKYVGEVENGKPNGWGLFTYPSGEMYEGEYKDGKTHGQGSFNYPDGKRGVGEFRENKPWNVTEFDNESNIIGEYLEGVLKVEVIEEGILFTYKEDGKWIWLENGDVGDGGKYEGQIENEKPNGRGSLIYRNGTRYVGEFKEGRWNGEGTFTFPDGEKWVGEFSKDAPWNISWYDKDGKIIAKWSDGVKQ</sequence>
<dbReference type="AlphaFoldDB" id="A0A381Q1K3"/>
<dbReference type="PANTHER" id="PTHR23084">
    <property type="entry name" value="PHOSPHATIDYLINOSITOL-4-PHOSPHATE 5-KINASE RELATED"/>
    <property type="match status" value="1"/>
</dbReference>